<evidence type="ECO:0000313" key="3">
    <source>
        <dbReference type="EMBL" id="MDV0445866.1"/>
    </source>
</evidence>
<dbReference type="PANTHER" id="PTHR13356:SF8">
    <property type="entry name" value="REPLICATION PROTEIN A"/>
    <property type="match status" value="1"/>
</dbReference>
<evidence type="ECO:0000313" key="4">
    <source>
        <dbReference type="Proteomes" id="UP001272052"/>
    </source>
</evidence>
<dbReference type="RefSeq" id="WP_318786292.1">
    <property type="nucleotide sequence ID" value="NZ_JAWDKC010000024.1"/>
</dbReference>
<reference evidence="3 4" key="1">
    <citation type="submission" date="2023-06" db="EMBL/GenBank/DDBJ databases">
        <title>Genome sequence of Methanimicrococcus sp. At1.</title>
        <authorList>
            <person name="Protasov E."/>
            <person name="Platt K."/>
            <person name="Poehlein A."/>
            <person name="Daniel R."/>
            <person name="Brune A."/>
        </authorList>
    </citation>
    <scope>NUCLEOTIDE SEQUENCE [LARGE SCALE GENOMIC DNA]</scope>
    <source>
        <strain evidence="3 4">At1</strain>
    </source>
</reference>
<dbReference type="EMBL" id="JAWDKC010000024">
    <property type="protein sequence ID" value="MDV0445866.1"/>
    <property type="molecule type" value="Genomic_DNA"/>
</dbReference>
<evidence type="ECO:0008006" key="5">
    <source>
        <dbReference type="Google" id="ProtNLM"/>
    </source>
</evidence>
<evidence type="ECO:0000256" key="1">
    <source>
        <dbReference type="ARBA" id="ARBA00023125"/>
    </source>
</evidence>
<feature type="region of interest" description="Disordered" evidence="2">
    <location>
        <begin position="456"/>
        <end position="477"/>
    </location>
</feature>
<dbReference type="PANTHER" id="PTHR13356">
    <property type="entry name" value="OB FOLD NUCLEIC ACID BINDING PROTEIN-RELATED"/>
    <property type="match status" value="1"/>
</dbReference>
<protein>
    <recommendedName>
        <fullName evidence="5">Replication factor A</fullName>
    </recommendedName>
</protein>
<dbReference type="Proteomes" id="UP001272052">
    <property type="component" value="Unassembled WGS sequence"/>
</dbReference>
<dbReference type="InterPro" id="IPR051231">
    <property type="entry name" value="SOSS-B"/>
</dbReference>
<accession>A0ABU3VRU1</accession>
<feature type="region of interest" description="Disordered" evidence="2">
    <location>
        <begin position="513"/>
        <end position="541"/>
    </location>
</feature>
<gene>
    <name evidence="3" type="ORF">MmiAt1_14660</name>
</gene>
<dbReference type="InterPro" id="IPR012340">
    <property type="entry name" value="NA-bd_OB-fold"/>
</dbReference>
<dbReference type="SUPFAM" id="SSF50249">
    <property type="entry name" value="Nucleic acid-binding proteins"/>
    <property type="match status" value="3"/>
</dbReference>
<comment type="caution">
    <text evidence="3">The sequence shown here is derived from an EMBL/GenBank/DDBJ whole genome shotgun (WGS) entry which is preliminary data.</text>
</comment>
<feature type="compositionally biased region" description="Acidic residues" evidence="2">
    <location>
        <begin position="526"/>
        <end position="541"/>
    </location>
</feature>
<sequence length="541" mass="59769">MTDMNETGLADSAESIQFNETKINASNDLTDRVMTIQKMLTENGADVPAAEIEEKLKNLTEIFKVPAAEAQRSVTNAYLKKFNIAKPKVFAGKGTAVTKKVADISAMAGLPDTWVNLTGKVIQVWENSHESIAQAGLVGDETGIVKFTIWNGSEIEPLELNKTYDFKNVIVKSWNGKAGISLNKAAVVTGSEEEITVVKSGDYAAGEMKERVNEMRTVSELSQNGLWTDLKANVVQIFEKTHESIAFAGILGDETGTMRFTVWKTSEVEQLEAEKSYLFKNVLVKEWNGSFFIEVNRAGKIEEIDEEIIAKPSVFEVCGCAVDIQAGSGLIRRCPECSKVMAKGMCSEHGRLKGKYDLRIKAVFDDGTQAHETIINCELTEKLLGMSLEDAVLTATETLDPECINDIIKNEFIGKYYTVSGAKTDRYIIAENVERAESADLSKAVWLKSLIAEELSQSSQPGRSEEEESNADSTEMEKIENFSAEELNDISELAETQEFETPSNSDFEKFEKMLNSMDSDAGNADDTTDESEDEIEEIKVI</sequence>
<evidence type="ECO:0000256" key="2">
    <source>
        <dbReference type="SAM" id="MobiDB-lite"/>
    </source>
</evidence>
<name>A0ABU3VRU1_9EURY</name>
<keyword evidence="1" id="KW-0238">DNA-binding</keyword>
<proteinExistence type="predicted"/>
<organism evidence="3 4">
    <name type="scientific">Methanimicrococcus hacksteinii</name>
    <dbReference type="NCBI Taxonomy" id="3028293"/>
    <lineage>
        <taxon>Archaea</taxon>
        <taxon>Methanobacteriati</taxon>
        <taxon>Methanobacteriota</taxon>
        <taxon>Stenosarchaea group</taxon>
        <taxon>Methanomicrobia</taxon>
        <taxon>Methanosarcinales</taxon>
        <taxon>Methanosarcinaceae</taxon>
        <taxon>Methanimicrococcus</taxon>
    </lineage>
</organism>
<dbReference type="CDD" id="cd04491">
    <property type="entry name" value="SoSSB_OBF"/>
    <property type="match status" value="2"/>
</dbReference>
<keyword evidence="4" id="KW-1185">Reference proteome</keyword>
<dbReference type="Gene3D" id="2.40.50.140">
    <property type="entry name" value="Nucleic acid-binding proteins"/>
    <property type="match status" value="2"/>
</dbReference>